<feature type="domain" description="Serine aminopeptidase S33" evidence="5">
    <location>
        <begin position="58"/>
        <end position="268"/>
    </location>
</feature>
<evidence type="ECO:0000313" key="6">
    <source>
        <dbReference type="EMBL" id="SFZ94484.1"/>
    </source>
</evidence>
<dbReference type="EMBL" id="FPKV01000004">
    <property type="protein sequence ID" value="SFZ94484.1"/>
    <property type="molecule type" value="Genomic_DNA"/>
</dbReference>
<organism evidence="6 7">
    <name type="scientific">Flaviramulus basaltis</name>
    <dbReference type="NCBI Taxonomy" id="369401"/>
    <lineage>
        <taxon>Bacteria</taxon>
        <taxon>Pseudomonadati</taxon>
        <taxon>Bacteroidota</taxon>
        <taxon>Flavobacteriia</taxon>
        <taxon>Flavobacteriales</taxon>
        <taxon>Flavobacteriaceae</taxon>
        <taxon>Flaviramulus</taxon>
    </lineage>
</organism>
<feature type="active site" description="Charge relay system" evidence="4">
    <location>
        <position position="140"/>
    </location>
</feature>
<keyword evidence="2" id="KW-0719">Serine esterase</keyword>
<dbReference type="PROSITE" id="PS01133">
    <property type="entry name" value="UPF0017"/>
    <property type="match status" value="1"/>
</dbReference>
<dbReference type="STRING" id="369401.SAMN05428642_104206"/>
<dbReference type="SUPFAM" id="SSF53474">
    <property type="entry name" value="alpha/beta-Hydrolases"/>
    <property type="match status" value="1"/>
</dbReference>
<evidence type="ECO:0000256" key="2">
    <source>
        <dbReference type="ARBA" id="ARBA00022487"/>
    </source>
</evidence>
<comment type="similarity">
    <text evidence="1">Belongs to the AB hydrolase superfamily. AB hydrolase 4 family.</text>
</comment>
<dbReference type="InterPro" id="IPR012020">
    <property type="entry name" value="ABHD4"/>
</dbReference>
<keyword evidence="7" id="KW-1185">Reference proteome</keyword>
<protein>
    <recommendedName>
        <fullName evidence="5">Serine aminopeptidase S33 domain-containing protein</fullName>
    </recommendedName>
</protein>
<proteinExistence type="inferred from homology"/>
<accession>A0A1K2IPW5</accession>
<dbReference type="Gene3D" id="3.40.50.1820">
    <property type="entry name" value="alpha/beta hydrolase"/>
    <property type="match status" value="1"/>
</dbReference>
<dbReference type="InterPro" id="IPR029058">
    <property type="entry name" value="AB_hydrolase_fold"/>
</dbReference>
<evidence type="ECO:0000313" key="7">
    <source>
        <dbReference type="Proteomes" id="UP000182544"/>
    </source>
</evidence>
<feature type="active site" description="Charge relay system" evidence="4">
    <location>
        <position position="266"/>
    </location>
</feature>
<reference evidence="6 7" key="1">
    <citation type="submission" date="2016-10" db="EMBL/GenBank/DDBJ databases">
        <authorList>
            <person name="de Groot N.N."/>
        </authorList>
    </citation>
    <scope>NUCLEOTIDE SEQUENCE [LARGE SCALE GENOMIC DNA]</scope>
    <source>
        <strain evidence="6 7">DSM 18180</strain>
    </source>
</reference>
<dbReference type="Proteomes" id="UP000182544">
    <property type="component" value="Unassembled WGS sequence"/>
</dbReference>
<gene>
    <name evidence="6" type="ORF">SAMN05428642_104206</name>
</gene>
<name>A0A1K2IPW5_9FLAO</name>
<evidence type="ECO:0000259" key="5">
    <source>
        <dbReference type="Pfam" id="PF12146"/>
    </source>
</evidence>
<dbReference type="PIRSF" id="PIRSF005211">
    <property type="entry name" value="Ab_hydro_YheT"/>
    <property type="match status" value="1"/>
</dbReference>
<feature type="active site" description="Charge relay system" evidence="4">
    <location>
        <position position="295"/>
    </location>
</feature>
<dbReference type="GO" id="GO:0034338">
    <property type="term" value="F:short-chain carboxylesterase activity"/>
    <property type="evidence" value="ECO:0007669"/>
    <property type="project" value="TreeGrafter"/>
</dbReference>
<dbReference type="Pfam" id="PF12146">
    <property type="entry name" value="Hydrolase_4"/>
    <property type="match status" value="1"/>
</dbReference>
<dbReference type="RefSeq" id="WP_072403382.1">
    <property type="nucleotide sequence ID" value="NZ_FPKV01000004.1"/>
</dbReference>
<evidence type="ECO:0000256" key="4">
    <source>
        <dbReference type="PIRSR" id="PIRSR005211-1"/>
    </source>
</evidence>
<dbReference type="InterPro" id="IPR050960">
    <property type="entry name" value="AB_hydrolase_4_sf"/>
</dbReference>
<dbReference type="InterPro" id="IPR022742">
    <property type="entry name" value="Hydrolase_4"/>
</dbReference>
<sequence>MPIVSSSYKPPFCFKNGFISTVYSGLLRRVSLKQERERILLSDGDFLDLDWSYAKEKTSKLIILLHGLEGNAQRPYMTGTAKLFNENNIDAISVNFRGCSDETNSYYYSYHSGFTEDLETIIQHAISTKKYSEIYLKGVSLGGNVVLKYLGERDELHAEIKAAVAVSVPCDLHGSCKELHKIKNKPFHDRFLKDLVNHLKIKQNLFSKELSLEELNSIKTLLDFDNVYTSKTHGFKDALDYYEKSSCLQYLSNIKIPTLVINALNDSFLSAECYPIKEAKNNQNLHLEMPQYGGHVGFIDRNNIYYNEKRALEFTKTMLKR</sequence>
<evidence type="ECO:0000256" key="1">
    <source>
        <dbReference type="ARBA" id="ARBA00010884"/>
    </source>
</evidence>
<dbReference type="InterPro" id="IPR000952">
    <property type="entry name" value="AB_hydrolase_4_CS"/>
</dbReference>
<dbReference type="PANTHER" id="PTHR10794">
    <property type="entry name" value="ABHYDROLASE DOMAIN-CONTAINING PROTEIN"/>
    <property type="match status" value="1"/>
</dbReference>
<dbReference type="GO" id="GO:0047372">
    <property type="term" value="F:monoacylglycerol lipase activity"/>
    <property type="evidence" value="ECO:0007669"/>
    <property type="project" value="TreeGrafter"/>
</dbReference>
<evidence type="ECO:0000256" key="3">
    <source>
        <dbReference type="ARBA" id="ARBA00022801"/>
    </source>
</evidence>
<dbReference type="PANTHER" id="PTHR10794:SF94">
    <property type="entry name" value="ESTERASE YHET-RELATED"/>
    <property type="match status" value="1"/>
</dbReference>
<keyword evidence="3" id="KW-0378">Hydrolase</keyword>
<dbReference type="OrthoDB" id="1095982at2"/>
<dbReference type="AlphaFoldDB" id="A0A1K2IPW5"/>